<evidence type="ECO:0000313" key="3">
    <source>
        <dbReference type="Proteomes" id="UP000478052"/>
    </source>
</evidence>
<keyword evidence="2" id="KW-0132">Cell division</keyword>
<dbReference type="InterPro" id="IPR055264">
    <property type="entry name" value="BOD1/SHG1_dom"/>
</dbReference>
<dbReference type="Proteomes" id="UP000478052">
    <property type="component" value="Unassembled WGS sequence"/>
</dbReference>
<gene>
    <name evidence="2" type="ORF">FWK35_00021562</name>
</gene>
<dbReference type="GO" id="GO:0051301">
    <property type="term" value="P:cell division"/>
    <property type="evidence" value="ECO:0007669"/>
    <property type="project" value="UniProtKB-KW"/>
</dbReference>
<dbReference type="OrthoDB" id="7605699at2759"/>
<reference evidence="2 3" key="1">
    <citation type="submission" date="2019-08" db="EMBL/GenBank/DDBJ databases">
        <title>Whole genome of Aphis craccivora.</title>
        <authorList>
            <person name="Voronova N.V."/>
            <person name="Shulinski R.S."/>
            <person name="Bandarenka Y.V."/>
            <person name="Zhorov D.G."/>
            <person name="Warner D."/>
        </authorList>
    </citation>
    <scope>NUCLEOTIDE SEQUENCE [LARGE SCALE GENOMIC DNA]</scope>
    <source>
        <strain evidence="2">180601</strain>
        <tissue evidence="2">Whole Body</tissue>
    </source>
</reference>
<proteinExistence type="predicted"/>
<comment type="caution">
    <text evidence="2">The sequence shown here is derived from an EMBL/GenBank/DDBJ whole genome shotgun (WGS) entry which is preliminary data.</text>
</comment>
<accession>A0A6G0Y2C3</accession>
<evidence type="ECO:0000259" key="1">
    <source>
        <dbReference type="Pfam" id="PF05205"/>
    </source>
</evidence>
<evidence type="ECO:0000313" key="2">
    <source>
        <dbReference type="EMBL" id="KAF0747747.1"/>
    </source>
</evidence>
<name>A0A6G0Y2C3_APHCR</name>
<dbReference type="EMBL" id="VUJU01006728">
    <property type="protein sequence ID" value="KAF0747747.1"/>
    <property type="molecule type" value="Genomic_DNA"/>
</dbReference>
<feature type="domain" description="BOD1/SHG1" evidence="1">
    <location>
        <begin position="17"/>
        <end position="44"/>
    </location>
</feature>
<keyword evidence="2" id="KW-0131">Cell cycle</keyword>
<keyword evidence="3" id="KW-1185">Reference proteome</keyword>
<protein>
    <submittedName>
        <fullName evidence="2">Biorientation of chromosomes in cell division protein 1-like</fullName>
    </submittedName>
</protein>
<sequence>MEQKNDMLGVEDIVFMLLETLKSNGTFDEIRRHCVTDIDAKVQYINNFNMF</sequence>
<dbReference type="Pfam" id="PF05205">
    <property type="entry name" value="COMPASS-Shg1"/>
    <property type="match status" value="1"/>
</dbReference>
<dbReference type="AlphaFoldDB" id="A0A6G0Y2C3"/>
<organism evidence="2 3">
    <name type="scientific">Aphis craccivora</name>
    <name type="common">Cowpea aphid</name>
    <dbReference type="NCBI Taxonomy" id="307492"/>
    <lineage>
        <taxon>Eukaryota</taxon>
        <taxon>Metazoa</taxon>
        <taxon>Ecdysozoa</taxon>
        <taxon>Arthropoda</taxon>
        <taxon>Hexapoda</taxon>
        <taxon>Insecta</taxon>
        <taxon>Pterygota</taxon>
        <taxon>Neoptera</taxon>
        <taxon>Paraneoptera</taxon>
        <taxon>Hemiptera</taxon>
        <taxon>Sternorrhyncha</taxon>
        <taxon>Aphidomorpha</taxon>
        <taxon>Aphidoidea</taxon>
        <taxon>Aphididae</taxon>
        <taxon>Aphidini</taxon>
        <taxon>Aphis</taxon>
        <taxon>Aphis</taxon>
    </lineage>
</organism>